<feature type="transmembrane region" description="Helical" evidence="10">
    <location>
        <begin position="928"/>
        <end position="950"/>
    </location>
</feature>
<dbReference type="InterPro" id="IPR038770">
    <property type="entry name" value="Na+/solute_symporter_sf"/>
</dbReference>
<evidence type="ECO:0000256" key="6">
    <source>
        <dbReference type="ARBA" id="ARBA00022989"/>
    </source>
</evidence>
<feature type="transmembrane region" description="Helical" evidence="10">
    <location>
        <begin position="159"/>
        <end position="179"/>
    </location>
</feature>
<evidence type="ECO:0000256" key="2">
    <source>
        <dbReference type="ARBA" id="ARBA00022448"/>
    </source>
</evidence>
<name>A0ABY9C1W2_VITVI</name>
<evidence type="ECO:0000256" key="7">
    <source>
        <dbReference type="ARBA" id="ARBA00023065"/>
    </source>
</evidence>
<feature type="transmembrane region" description="Helical" evidence="10">
    <location>
        <begin position="126"/>
        <end position="153"/>
    </location>
</feature>
<dbReference type="InterPro" id="IPR057291">
    <property type="entry name" value="CHX17_2nd"/>
</dbReference>
<feature type="transmembrane region" description="Helical" evidence="10">
    <location>
        <begin position="1109"/>
        <end position="1135"/>
    </location>
</feature>
<dbReference type="Pfam" id="PF00999">
    <property type="entry name" value="Na_H_Exchanger"/>
    <property type="match status" value="2"/>
</dbReference>
<proteinExistence type="inferred from homology"/>
<feature type="transmembrane region" description="Helical" evidence="10">
    <location>
        <begin position="1077"/>
        <end position="1097"/>
    </location>
</feature>
<dbReference type="Pfam" id="PF23259">
    <property type="entry name" value="CHX17_C"/>
    <property type="match status" value="2"/>
</dbReference>
<feature type="domain" description="Cation/H+ exchanger transmembrane" evidence="11">
    <location>
        <begin position="802"/>
        <end position="1159"/>
    </location>
</feature>
<comment type="subcellular location">
    <subcellularLocation>
        <location evidence="1">Membrane</location>
        <topology evidence="1">Multi-pass membrane protein</topology>
    </subcellularLocation>
</comment>
<evidence type="ECO:0000259" key="12">
    <source>
        <dbReference type="Pfam" id="PF23256"/>
    </source>
</evidence>
<reference evidence="14 15" key="1">
    <citation type="journal article" date="2023" name="Hortic Res">
        <title>The complete reference genome for grapevine (Vitis vinifera L.) genetics and breeding.</title>
        <authorList>
            <person name="Shi X."/>
            <person name="Cao S."/>
            <person name="Wang X."/>
            <person name="Huang S."/>
            <person name="Wang Y."/>
            <person name="Liu Z."/>
            <person name="Liu W."/>
            <person name="Leng X."/>
            <person name="Peng Y."/>
            <person name="Wang N."/>
            <person name="Wang Y."/>
            <person name="Ma Z."/>
            <person name="Xu X."/>
            <person name="Zhang F."/>
            <person name="Xue H."/>
            <person name="Zhong H."/>
            <person name="Wang Y."/>
            <person name="Zhang K."/>
            <person name="Velt A."/>
            <person name="Avia K."/>
            <person name="Holtgrawe D."/>
            <person name="Grimplet J."/>
            <person name="Matus J.T."/>
            <person name="Ware D."/>
            <person name="Wu X."/>
            <person name="Wang H."/>
            <person name="Liu C."/>
            <person name="Fang Y."/>
            <person name="Rustenholz C."/>
            <person name="Cheng Z."/>
            <person name="Xiao H."/>
            <person name="Zhou Y."/>
        </authorList>
    </citation>
    <scope>NUCLEOTIDE SEQUENCE [LARGE SCALE GENOMIC DNA]</scope>
    <source>
        <strain evidence="15">cv. Pinot noir / PN40024</strain>
        <tissue evidence="14">Leaf</tissue>
    </source>
</reference>
<evidence type="ECO:0000313" key="15">
    <source>
        <dbReference type="Proteomes" id="UP001227230"/>
    </source>
</evidence>
<feature type="transmembrane region" description="Helical" evidence="10">
    <location>
        <begin position="262"/>
        <end position="292"/>
    </location>
</feature>
<feature type="domain" description="Cation/H+ exchanger transmembrane" evidence="11">
    <location>
        <begin position="42"/>
        <end position="424"/>
    </location>
</feature>
<keyword evidence="15" id="KW-1185">Reference proteome</keyword>
<feature type="transmembrane region" description="Helical" evidence="10">
    <location>
        <begin position="34"/>
        <end position="53"/>
    </location>
</feature>
<feature type="transmembrane region" description="Helical" evidence="10">
    <location>
        <begin position="826"/>
        <end position="848"/>
    </location>
</feature>
<keyword evidence="2" id="KW-0813">Transport</keyword>
<dbReference type="InterPro" id="IPR006153">
    <property type="entry name" value="Cation/H_exchanger_TM"/>
</dbReference>
<sequence length="1525" mass="167516">MPEQLLSCTELPPKVNSFGVWKYEKGPLKFPLPLLQMQILAILAVIHTLHFVLKHLGLPMLISEIAAGLLLGGSALGNISAYSEMFLNVESQNIIGTLSIFGYTLFMFLIGVKMDMGMISNTGKKALAVGILALLGPLIVGMAVAVICLEFWAKEATNLTYIAAVHSLTPFPVIACLLSELKILNSELGRLALSSAIVSDLFSLFLTIVSVVVRTREGAPWHTAVVTVVSPVVFVLVVVYILRPAMFWVVAQTPEGRAVKNVYIYAIILGLLFCGIFSDFFGQYVIFGAFIFGLAVPDGPPLGSALVEKLDSMVSLVLMPIFMATCAMRANVIDVFRKGDKETVANIFIILATLIAKIGACVAPLLYCKMPCNDALALSLIMSAKGTVNMATQSVLRDSGVVDDEIFGLMVIATTLNAAIVPFLVRKLYDPSRKYAGYQTRNIMHCKPNAELRILACVHEQEGVTSIINLLNASNPTRDNPISIYVLHLIELVGRATPIFISHDMQKRTVSNHSYSENVILALNRYQRNNGGAALTHVFTAISPHKLMHEDICTLALNKLALFMIIPFHRKWNIGGSIESDEQRIRNLNCSVLDMAPCSVGILVDRAQLGRSASQSFYIALIFLGGNDDREGLAYAKRMVSGPNVNLTIAHFLPMDDENTNEWENILDDEALKDIKHSNLGFEQVNYLQRVVKDGPETALIVRSMTSQYDLIIVGRRHGVESPLTSGLTEWSEFPELGALGDLLAASDLDSNASVLVVQQQRKLQQFCYGNASNNLLYCIQKRKKKYVIFGVCDVYGIHQGGIILGPSGLGKSPAFSKWVFPESSIYFSQTVALFGCMIFMFLVGVKMDTHLMRKSGRRGVVIGFCNFFLPLIIVVGLAHNLRKTKTLAHNISNSIYCVATLMSMSSSHVITCLLTDIKILNSELGRLALSSSMISGLCSWTLALGSYVIFQGSTGQYESMLALSLSFIILVLIIVYILRPIMDWMVEQTAEGKPIKESYVFSIFVMILGSAFLGEIIGQHFMVGPIILGIFVPCGPPLGSALIEKLESYTSAILLPLFFVIYSSRINLSIISSKNFLTLAVIELGASAGKIVGTMLPAMYYKMPIDDALSLGLVMSAQGICEVIISGRALMLGYVDEESYSIMIICMVLFSGAIAPLVKMLYKPRKYRSQKRRTILHSRPDSELRLLACIYHENNTSPLLNLLEVSNPSFGSPICFYVVHLVDLEGRSSSMFVAHRPGKRKSAHATHSKHIINAFRLYQQQNKGAVTVNPFTSIAPYETIHQDVCGLALDKRVAMVLVPFHKRFTVDTTDAANTTIRTVNRNILENSPCSVGILVDRGTLPTNTFLFASRTGYRIGVLFVGGADDREALAYAMRMAEHPNVSLTVVHFVDSSSKDQKYHQRGFDYELINEFRLANLGSESLVFKEELVTDSLGIITAIQTLDNSYELVLVGRSHANDSTMFGGYTEWNEFPELGFIGDMLASSDSKCKASLLVVQQQAFVGDGMLEPSPFIEGDAFAVVDMGKM</sequence>
<dbReference type="Proteomes" id="UP001227230">
    <property type="component" value="Chromosome 6"/>
</dbReference>
<feature type="transmembrane region" description="Helical" evidence="10">
    <location>
        <begin position="894"/>
        <end position="916"/>
    </location>
</feature>
<dbReference type="Gene3D" id="1.20.1530.20">
    <property type="match status" value="2"/>
</dbReference>
<keyword evidence="7" id="KW-0406">Ion transport</keyword>
<feature type="domain" description="Cation/H(+) antiporter C-terminal" evidence="13">
    <location>
        <begin position="618"/>
        <end position="761"/>
    </location>
</feature>
<feature type="transmembrane region" description="Helical" evidence="10">
    <location>
        <begin position="344"/>
        <end position="367"/>
    </location>
</feature>
<feature type="transmembrane region" description="Helical" evidence="10">
    <location>
        <begin position="962"/>
        <end position="979"/>
    </location>
</feature>
<dbReference type="EMBL" id="CP126653">
    <property type="protein sequence ID" value="WJZ89178.1"/>
    <property type="molecule type" value="Genomic_DNA"/>
</dbReference>
<feature type="transmembrane region" description="Helical" evidence="10">
    <location>
        <begin position="1000"/>
        <end position="1018"/>
    </location>
</feature>
<comment type="similarity">
    <text evidence="9">Belongs to the monovalent cation:proton antiporter 2 (CPA2) transporter (TC 2.A.37) family. CHX (TC 2.A.37.4) subfamily.</text>
</comment>
<feature type="transmembrane region" description="Helical" evidence="10">
    <location>
        <begin position="787"/>
        <end position="806"/>
    </location>
</feature>
<evidence type="ECO:0000259" key="13">
    <source>
        <dbReference type="Pfam" id="PF23259"/>
    </source>
</evidence>
<protein>
    <recommendedName>
        <fullName evidence="16">Cation/H+ exchanger domain-containing protein</fullName>
    </recommendedName>
</protein>
<feature type="transmembrane region" description="Helical" evidence="10">
    <location>
        <begin position="94"/>
        <end position="114"/>
    </location>
</feature>
<feature type="transmembrane region" description="Helical" evidence="10">
    <location>
        <begin position="406"/>
        <end position="425"/>
    </location>
</feature>
<feature type="transmembrane region" description="Helical" evidence="10">
    <location>
        <begin position="1051"/>
        <end position="1071"/>
    </location>
</feature>
<evidence type="ECO:0000259" key="11">
    <source>
        <dbReference type="Pfam" id="PF00999"/>
    </source>
</evidence>
<feature type="domain" description="Cation/H(+) antiporter central" evidence="12">
    <location>
        <begin position="1216"/>
        <end position="1339"/>
    </location>
</feature>
<evidence type="ECO:0000256" key="3">
    <source>
        <dbReference type="ARBA" id="ARBA00022538"/>
    </source>
</evidence>
<keyword evidence="5" id="KW-0630">Potassium</keyword>
<dbReference type="InterPro" id="IPR050794">
    <property type="entry name" value="CPA2_transporter"/>
</dbReference>
<feature type="transmembrane region" description="Helical" evidence="10">
    <location>
        <begin position="860"/>
        <end position="882"/>
    </location>
</feature>
<evidence type="ECO:0000256" key="8">
    <source>
        <dbReference type="ARBA" id="ARBA00023136"/>
    </source>
</evidence>
<evidence type="ECO:0000256" key="10">
    <source>
        <dbReference type="SAM" id="Phobius"/>
    </source>
</evidence>
<gene>
    <name evidence="14" type="ORF">VitviT2T_008413</name>
</gene>
<feature type="transmembrane region" description="Helical" evidence="10">
    <location>
        <begin position="219"/>
        <end position="242"/>
    </location>
</feature>
<organism evidence="14 15">
    <name type="scientific">Vitis vinifera</name>
    <name type="common">Grape</name>
    <dbReference type="NCBI Taxonomy" id="29760"/>
    <lineage>
        <taxon>Eukaryota</taxon>
        <taxon>Viridiplantae</taxon>
        <taxon>Streptophyta</taxon>
        <taxon>Embryophyta</taxon>
        <taxon>Tracheophyta</taxon>
        <taxon>Spermatophyta</taxon>
        <taxon>Magnoliopsida</taxon>
        <taxon>eudicotyledons</taxon>
        <taxon>Gunneridae</taxon>
        <taxon>Pentapetalae</taxon>
        <taxon>rosids</taxon>
        <taxon>Vitales</taxon>
        <taxon>Vitaceae</taxon>
        <taxon>Viteae</taxon>
        <taxon>Vitis</taxon>
    </lineage>
</organism>
<feature type="transmembrane region" description="Helical" evidence="10">
    <location>
        <begin position="1024"/>
        <end position="1044"/>
    </location>
</feature>
<feature type="domain" description="Cation/H(+) antiporter C-terminal" evidence="13">
    <location>
        <begin position="1356"/>
        <end position="1498"/>
    </location>
</feature>
<keyword evidence="3" id="KW-0633">Potassium transport</keyword>
<feature type="transmembrane region" description="Helical" evidence="10">
    <location>
        <begin position="1141"/>
        <end position="1163"/>
    </location>
</feature>
<feature type="transmembrane region" description="Helical" evidence="10">
    <location>
        <begin position="191"/>
        <end position="213"/>
    </location>
</feature>
<keyword evidence="6 10" id="KW-1133">Transmembrane helix</keyword>
<evidence type="ECO:0000313" key="14">
    <source>
        <dbReference type="EMBL" id="WJZ89178.1"/>
    </source>
</evidence>
<dbReference type="Pfam" id="PF23256">
    <property type="entry name" value="CHX17_2nd"/>
    <property type="match status" value="2"/>
</dbReference>
<evidence type="ECO:0000256" key="4">
    <source>
        <dbReference type="ARBA" id="ARBA00022692"/>
    </source>
</evidence>
<dbReference type="PANTHER" id="PTHR32468">
    <property type="entry name" value="CATION/H + ANTIPORTER"/>
    <property type="match status" value="1"/>
</dbReference>
<dbReference type="PANTHER" id="PTHR32468:SF17">
    <property type="entry name" value="CATION_H(+) ANTIPORTER 4"/>
    <property type="match status" value="1"/>
</dbReference>
<evidence type="ECO:0000256" key="9">
    <source>
        <dbReference type="ARBA" id="ARBA00038341"/>
    </source>
</evidence>
<keyword evidence="8 10" id="KW-0472">Membrane</keyword>
<feature type="transmembrane region" description="Helical" evidence="10">
    <location>
        <begin position="312"/>
        <end position="332"/>
    </location>
</feature>
<feature type="transmembrane region" description="Helical" evidence="10">
    <location>
        <begin position="65"/>
        <end position="82"/>
    </location>
</feature>
<evidence type="ECO:0000256" key="1">
    <source>
        <dbReference type="ARBA" id="ARBA00004141"/>
    </source>
</evidence>
<feature type="domain" description="Cation/H(+) antiporter central" evidence="12">
    <location>
        <begin position="483"/>
        <end position="611"/>
    </location>
</feature>
<evidence type="ECO:0008006" key="16">
    <source>
        <dbReference type="Google" id="ProtNLM"/>
    </source>
</evidence>
<evidence type="ECO:0000256" key="5">
    <source>
        <dbReference type="ARBA" id="ARBA00022958"/>
    </source>
</evidence>
<accession>A0ABY9C1W2</accession>
<dbReference type="Gene3D" id="3.40.50.12370">
    <property type="match status" value="1"/>
</dbReference>
<keyword evidence="4 10" id="KW-0812">Transmembrane</keyword>
<dbReference type="InterPro" id="IPR057290">
    <property type="entry name" value="CHX17_C"/>
</dbReference>